<feature type="chain" id="PRO_5046799208" description="DUF4430 domain-containing protein" evidence="1">
    <location>
        <begin position="18"/>
        <end position="146"/>
    </location>
</feature>
<dbReference type="PROSITE" id="PS51257">
    <property type="entry name" value="PROKAR_LIPOPROTEIN"/>
    <property type="match status" value="1"/>
</dbReference>
<feature type="signal peptide" evidence="1">
    <location>
        <begin position="1"/>
        <end position="17"/>
    </location>
</feature>
<dbReference type="Proteomes" id="UP000443582">
    <property type="component" value="Unassembled WGS sequence"/>
</dbReference>
<evidence type="ECO:0000256" key="1">
    <source>
        <dbReference type="SAM" id="SignalP"/>
    </source>
</evidence>
<dbReference type="RefSeq" id="WP_115362361.1">
    <property type="nucleotide sequence ID" value="NZ_QDKL01000003.1"/>
</dbReference>
<evidence type="ECO:0000313" key="2">
    <source>
        <dbReference type="EMBL" id="RZF20495.1"/>
    </source>
</evidence>
<proteinExistence type="predicted"/>
<evidence type="ECO:0000313" key="3">
    <source>
        <dbReference type="Proteomes" id="UP000443582"/>
    </source>
</evidence>
<keyword evidence="1" id="KW-0732">Signal</keyword>
<reference evidence="3" key="1">
    <citation type="journal article" date="2019" name="Int. J. Syst. Evol. Microbiol.">
        <title>Halobacteriovorax valvorus sp. nov., a novel prokaryotic predator isolated from coastal seawater of China.</title>
        <authorList>
            <person name="Chen M.-X."/>
        </authorList>
    </citation>
    <scope>NUCLEOTIDE SEQUENCE [LARGE SCALE GENOMIC DNA]</scope>
    <source>
        <strain evidence="3">BL9</strain>
    </source>
</reference>
<dbReference type="EMBL" id="QDKL01000003">
    <property type="protein sequence ID" value="RZF20495.1"/>
    <property type="molecule type" value="Genomic_DNA"/>
</dbReference>
<sequence>MKYILILAALISLTSCFKTDTDGNVFLFENDNFAQLTLRFSNINANVYYFGINNEVSSPSNSVTPFTSKQHWCLERINYKIDSGPFTPSSPWEIYINGNTDAMTYNPGDYIGREIHPGDQLVISFNCSACASTSGSFWLEMSNCNN</sequence>
<accession>A0ABY0IDD4</accession>
<name>A0ABY0IDD4_9BACT</name>
<protein>
    <recommendedName>
        <fullName evidence="4">DUF4430 domain-containing protein</fullName>
    </recommendedName>
</protein>
<gene>
    <name evidence="2" type="ORF">DAY19_10935</name>
</gene>
<organism evidence="2 3">
    <name type="scientific">Halobacteriovorax vibrionivorans</name>
    <dbReference type="NCBI Taxonomy" id="2152716"/>
    <lineage>
        <taxon>Bacteria</taxon>
        <taxon>Pseudomonadati</taxon>
        <taxon>Bdellovibrionota</taxon>
        <taxon>Bacteriovoracia</taxon>
        <taxon>Bacteriovoracales</taxon>
        <taxon>Halobacteriovoraceae</taxon>
        <taxon>Halobacteriovorax</taxon>
    </lineage>
</organism>
<keyword evidence="3" id="KW-1185">Reference proteome</keyword>
<comment type="caution">
    <text evidence="2">The sequence shown here is derived from an EMBL/GenBank/DDBJ whole genome shotgun (WGS) entry which is preliminary data.</text>
</comment>
<evidence type="ECO:0008006" key="4">
    <source>
        <dbReference type="Google" id="ProtNLM"/>
    </source>
</evidence>